<evidence type="ECO:0000313" key="13">
    <source>
        <dbReference type="Proteomes" id="UP000310158"/>
    </source>
</evidence>
<gene>
    <name evidence="12" type="ORF">EW146_g4910</name>
</gene>
<comment type="similarity">
    <text evidence="2 9">Belongs to the RNA polymerase beta chain family.</text>
</comment>
<comment type="function">
    <text evidence="8 9">DNA-dependent RNA polymerase catalyzes the transcription of DNA into RNA using the four ribonucleoside triphosphates as substrates. Specific core component of RNA polymerase III which synthesizes small RNAs, such as 5S rRNA and tRNAs.</text>
</comment>
<dbReference type="GO" id="GO:0005666">
    <property type="term" value="C:RNA polymerase III complex"/>
    <property type="evidence" value="ECO:0007669"/>
    <property type="project" value="UniProtKB-UniRule"/>
</dbReference>
<organism evidence="12 13">
    <name type="scientific">Bondarzewia mesenterica</name>
    <dbReference type="NCBI Taxonomy" id="1095465"/>
    <lineage>
        <taxon>Eukaryota</taxon>
        <taxon>Fungi</taxon>
        <taxon>Dikarya</taxon>
        <taxon>Basidiomycota</taxon>
        <taxon>Agaricomycotina</taxon>
        <taxon>Agaricomycetes</taxon>
        <taxon>Russulales</taxon>
        <taxon>Bondarzewiaceae</taxon>
        <taxon>Bondarzewia</taxon>
    </lineage>
</organism>
<dbReference type="InterPro" id="IPR013197">
    <property type="entry name" value="RNA_pol_III_RPC82-rel_HTH"/>
</dbReference>
<dbReference type="GO" id="GO:0006351">
    <property type="term" value="P:DNA-templated transcription"/>
    <property type="evidence" value="ECO:0007669"/>
    <property type="project" value="InterPro"/>
</dbReference>
<dbReference type="Pfam" id="PF05645">
    <property type="entry name" value="RNA_pol_Rpc82"/>
    <property type="match status" value="1"/>
</dbReference>
<dbReference type="Gene3D" id="1.10.10.10">
    <property type="entry name" value="Winged helix-like DNA-binding domain superfamily/Winged helix DNA-binding domain"/>
    <property type="match status" value="3"/>
</dbReference>
<feature type="region of interest" description="Disordered" evidence="10">
    <location>
        <begin position="199"/>
        <end position="223"/>
    </location>
</feature>
<dbReference type="InterPro" id="IPR029033">
    <property type="entry name" value="His_PPase_superfam"/>
</dbReference>
<keyword evidence="5 9" id="KW-0240">DNA-directed RNA polymerase</keyword>
<feature type="compositionally biased region" description="Basic and acidic residues" evidence="10">
    <location>
        <begin position="199"/>
        <end position="217"/>
    </location>
</feature>
<dbReference type="InterPro" id="IPR036390">
    <property type="entry name" value="WH_DNA-bd_sf"/>
</dbReference>
<dbReference type="PROSITE" id="PS51344">
    <property type="entry name" value="HTH_TFE_IIE"/>
    <property type="match status" value="1"/>
</dbReference>
<dbReference type="InterPro" id="IPR039748">
    <property type="entry name" value="RPC3"/>
</dbReference>
<dbReference type="InterPro" id="IPR008806">
    <property type="entry name" value="RNA_pol_III_Rpc82_C"/>
</dbReference>
<dbReference type="SUPFAM" id="SSF46785">
    <property type="entry name" value="Winged helix' DNA-binding domain"/>
    <property type="match status" value="1"/>
</dbReference>
<dbReference type="CDD" id="cd07061">
    <property type="entry name" value="HP_HAP_like"/>
    <property type="match status" value="1"/>
</dbReference>
<dbReference type="AlphaFoldDB" id="A0A4S4LU46"/>
<evidence type="ECO:0000256" key="3">
    <source>
        <dbReference type="ARBA" id="ARBA00011206"/>
    </source>
</evidence>
<evidence type="ECO:0000256" key="2">
    <source>
        <dbReference type="ARBA" id="ARBA00006835"/>
    </source>
</evidence>
<dbReference type="InterPro" id="IPR000560">
    <property type="entry name" value="His_Pase_clade-2"/>
</dbReference>
<dbReference type="PROSITE" id="PS00616">
    <property type="entry name" value="HIS_ACID_PHOSPHAT_1"/>
    <property type="match status" value="1"/>
</dbReference>
<accession>A0A4S4LU46</accession>
<evidence type="ECO:0000256" key="7">
    <source>
        <dbReference type="ARBA" id="ARBA00023242"/>
    </source>
</evidence>
<evidence type="ECO:0000259" key="11">
    <source>
        <dbReference type="PROSITE" id="PS51344"/>
    </source>
</evidence>
<feature type="domain" description="HTH TFE/IIEalpha-type" evidence="11">
    <location>
        <begin position="369"/>
        <end position="455"/>
    </location>
</feature>
<evidence type="ECO:0000313" key="12">
    <source>
        <dbReference type="EMBL" id="THH15597.1"/>
    </source>
</evidence>
<protein>
    <recommendedName>
        <fullName evidence="4 9">DNA-directed RNA polymerase III subunit RPC3</fullName>
        <shortName evidence="9">RNA polymerase III subunit C3</shortName>
    </recommendedName>
</protein>
<proteinExistence type="inferred from homology"/>
<evidence type="ECO:0000256" key="1">
    <source>
        <dbReference type="ARBA" id="ARBA00004123"/>
    </source>
</evidence>
<dbReference type="Pfam" id="PF22536">
    <property type="entry name" value="WHD_POLR3C"/>
    <property type="match status" value="1"/>
</dbReference>
<dbReference type="Pfam" id="PF00328">
    <property type="entry name" value="His_Phos_2"/>
    <property type="match status" value="1"/>
</dbReference>
<comment type="subcellular location">
    <subcellularLocation>
        <location evidence="1 9">Nucleus</location>
    </subcellularLocation>
</comment>
<dbReference type="Proteomes" id="UP000310158">
    <property type="component" value="Unassembled WGS sequence"/>
</dbReference>
<dbReference type="Gene3D" id="3.40.50.1240">
    <property type="entry name" value="Phosphoglycerate mutase-like"/>
    <property type="match status" value="1"/>
</dbReference>
<sequence length="1170" mass="130372">MADADTTRLCVQIIHAHFGPLTSTVASTLLARGRLSLPQLIRYSSLKPRTVRAAILVLVQHNILWHAQSDDEGEVFEVNIDECLVRLRFGRYVWQTEQLFGSAGADIVRLILDHGKLRPPDIMSQLLVHDPKGSAVYTQALYKLVTSSYLKPSTLLSHISPRDKRIKYEAQEKSKISGFPTAKELREAKETAEVRLKREEEEAEKVGLKRKAKDQLRKSSKPRYQRSAVEEEIVDDDVYFRVNYEKFNIHIRNKLIETAARERYNDGAAFVIRAALKSTEGKQKSVTDIRSDATTIANIAAQIPDDYNLASGLVLSSSKKPKTMALIKDYLGMLAFTDNPTPAGRAASFISSGESKHYVEFEIIGRRLRRRVLEAVTRERHGDDGVRILRLLLDTGKVDEKQISKVTMLAPKDVRPLLGAMSAESLISIQEVPKSADRNPTRTFYLWYVDLQKAYSVLLVNLYKTLHNISMRRRAEEEEPGVKAVLEKRQRKDVSQDESLLTRNERETLAEWEGKRERLTVLEARVEEASAGAPSATPATPPHRFNMGTHEADVELGEEYKLGYEEEQALLPTSAREGPEAPSLSSVQHRLWCSISTRSFTLPQLIIAFVVGGLASLAIQYASSCLTPSCSRMGMDKPVDAFAPPYVGSTEVHNWPPPSPTNNDPTLFPTNVGHAGVTPTGAEAALIATAPYYPIHTGAAQLVAPATLHSGNASKESKKPFDLFKYWGNLSPWYSVKKGAFGIDSGPEAPDGCSVTGLHFLHRHGARYPTSWAAYGGPAVLAGKLHETAANWTAKNELDFLNGWTYKLGEEVLTPFGRQQLFDLGISIRLKYGFLLENFTDSLPVFRTESQDRMLASAMNFASGFFGIPYEDKYLQSITIEADDVGVPTTFLCCPNSGKKSKSDRGTPFLEEWAAIYLRDARDRLQNQIEGYTLTFEDVYTMQQMCPYETVAIGFSKFCGLFTEEEWEGFDYAMDIFFWYNSAFGSPVARVQGLGYIQELVARLSHTPIETHNSSTNATLNDNPVTFPLNQSLYVDATHEVVVLNVITALNLTSFAAFGPLPTDHIPKKRFFRVSELAPFSTNIQFQLLSCPAKHADQIRIIINDAVAPLTGIQGCPSDSHGMCPVDTFVEAQKKIIANTDWIWSCHGDWEVPAGHEWNTTTGDAPGVKW</sequence>
<dbReference type="PANTHER" id="PTHR12949:SF0">
    <property type="entry name" value="DNA-DIRECTED RNA POLYMERASE III SUBUNIT RPC3"/>
    <property type="match status" value="1"/>
</dbReference>
<evidence type="ECO:0000256" key="5">
    <source>
        <dbReference type="ARBA" id="ARBA00022478"/>
    </source>
</evidence>
<evidence type="ECO:0000256" key="8">
    <source>
        <dbReference type="ARBA" id="ARBA00025127"/>
    </source>
</evidence>
<comment type="caution">
    <text evidence="12">The sequence shown here is derived from an EMBL/GenBank/DDBJ whole genome shotgun (WGS) entry which is preliminary data.</text>
</comment>
<dbReference type="InterPro" id="IPR036388">
    <property type="entry name" value="WH-like_DNA-bd_sf"/>
</dbReference>
<evidence type="ECO:0000256" key="6">
    <source>
        <dbReference type="ARBA" id="ARBA00023163"/>
    </source>
</evidence>
<dbReference type="InterPro" id="IPR055207">
    <property type="entry name" value="POLR3C_WHD"/>
</dbReference>
<dbReference type="InterPro" id="IPR017919">
    <property type="entry name" value="TFIIE/TFIIEa_HTH"/>
</dbReference>
<name>A0A4S4LU46_9AGAM</name>
<evidence type="ECO:0000256" key="10">
    <source>
        <dbReference type="SAM" id="MobiDB-lite"/>
    </source>
</evidence>
<dbReference type="SUPFAM" id="SSF53254">
    <property type="entry name" value="Phosphoglycerate mutase-like"/>
    <property type="match status" value="1"/>
</dbReference>
<dbReference type="OrthoDB" id="6509975at2759"/>
<dbReference type="Pfam" id="PF08221">
    <property type="entry name" value="HTH_9"/>
    <property type="match status" value="1"/>
</dbReference>
<evidence type="ECO:0000256" key="9">
    <source>
        <dbReference type="RuleBase" id="RU367076"/>
    </source>
</evidence>
<keyword evidence="13" id="KW-1185">Reference proteome</keyword>
<dbReference type="PANTHER" id="PTHR12949">
    <property type="entry name" value="RNA POLYMERASE III DNA DIRECTED -RELATED"/>
    <property type="match status" value="1"/>
</dbReference>
<dbReference type="GO" id="GO:0003697">
    <property type="term" value="F:single-stranded DNA binding"/>
    <property type="evidence" value="ECO:0007669"/>
    <property type="project" value="UniProtKB-UniRule"/>
</dbReference>
<keyword evidence="7 9" id="KW-0539">Nucleus</keyword>
<keyword evidence="6 9" id="KW-0804">Transcription</keyword>
<dbReference type="EMBL" id="SGPL01000201">
    <property type="protein sequence ID" value="THH15597.1"/>
    <property type="molecule type" value="Genomic_DNA"/>
</dbReference>
<comment type="subunit">
    <text evidence="3 9">Component of the RNA polymerase III (Pol III) complex consisting of 17 subunits.</text>
</comment>
<dbReference type="InterPro" id="IPR033379">
    <property type="entry name" value="Acid_Pase_AS"/>
</dbReference>
<evidence type="ECO:0000256" key="4">
    <source>
        <dbReference type="ARBA" id="ARBA00016689"/>
    </source>
</evidence>
<reference evidence="12 13" key="1">
    <citation type="submission" date="2019-02" db="EMBL/GenBank/DDBJ databases">
        <title>Genome sequencing of the rare red list fungi Bondarzewia mesenterica.</title>
        <authorList>
            <person name="Buettner E."/>
            <person name="Kellner H."/>
        </authorList>
    </citation>
    <scope>NUCLEOTIDE SEQUENCE [LARGE SCALE GENOMIC DNA]</scope>
    <source>
        <strain evidence="12 13">DSM 108281</strain>
    </source>
</reference>